<evidence type="ECO:0000256" key="2">
    <source>
        <dbReference type="SAM" id="SignalP"/>
    </source>
</evidence>
<protein>
    <recommendedName>
        <fullName evidence="5">Extracellular membrane protein CFEM domain-containing protein</fullName>
    </recommendedName>
</protein>
<evidence type="ECO:0000313" key="4">
    <source>
        <dbReference type="Proteomes" id="UP001175228"/>
    </source>
</evidence>
<sequence>MMLSSILFISALFFSSARGAPTASLDASALLANGQAAQSQNVAFQSLSVNDTCSTGEVACISNEVAQCADNQWATSPCSGSAQCFALPSVRGNGTFLQCTSEKDAVSVIDASGATGGIFGNGTDTSASASTSTSNSTSASNSTATSAANSTDTASGTSAVDDSGVVTVTVTLTPTATVFVSTEVPVMTTLSPDEASSLLASLTGVAGGSVVTASPAVAASATATDADVAASASASTIMTLVPAAAATSAS</sequence>
<dbReference type="AlphaFoldDB" id="A0AA39UT91"/>
<organism evidence="3 4">
    <name type="scientific">Armillaria luteobubalina</name>
    <dbReference type="NCBI Taxonomy" id="153913"/>
    <lineage>
        <taxon>Eukaryota</taxon>
        <taxon>Fungi</taxon>
        <taxon>Dikarya</taxon>
        <taxon>Basidiomycota</taxon>
        <taxon>Agaricomycotina</taxon>
        <taxon>Agaricomycetes</taxon>
        <taxon>Agaricomycetidae</taxon>
        <taxon>Agaricales</taxon>
        <taxon>Marasmiineae</taxon>
        <taxon>Physalacriaceae</taxon>
        <taxon>Armillaria</taxon>
    </lineage>
</organism>
<evidence type="ECO:0000313" key="3">
    <source>
        <dbReference type="EMBL" id="KAK0496409.1"/>
    </source>
</evidence>
<proteinExistence type="predicted"/>
<dbReference type="EMBL" id="JAUEPU010000015">
    <property type="protein sequence ID" value="KAK0496409.1"/>
    <property type="molecule type" value="Genomic_DNA"/>
</dbReference>
<reference evidence="3" key="1">
    <citation type="submission" date="2023-06" db="EMBL/GenBank/DDBJ databases">
        <authorList>
            <consortium name="Lawrence Berkeley National Laboratory"/>
            <person name="Ahrendt S."/>
            <person name="Sahu N."/>
            <person name="Indic B."/>
            <person name="Wong-Bajracharya J."/>
            <person name="Merenyi Z."/>
            <person name="Ke H.-M."/>
            <person name="Monk M."/>
            <person name="Kocsube S."/>
            <person name="Drula E."/>
            <person name="Lipzen A."/>
            <person name="Balint B."/>
            <person name="Henrissat B."/>
            <person name="Andreopoulos B."/>
            <person name="Martin F.M."/>
            <person name="Harder C.B."/>
            <person name="Rigling D."/>
            <person name="Ford K.L."/>
            <person name="Foster G.D."/>
            <person name="Pangilinan J."/>
            <person name="Papanicolaou A."/>
            <person name="Barry K."/>
            <person name="LaButti K."/>
            <person name="Viragh M."/>
            <person name="Koriabine M."/>
            <person name="Yan M."/>
            <person name="Riley R."/>
            <person name="Champramary S."/>
            <person name="Plett K.L."/>
            <person name="Tsai I.J."/>
            <person name="Slot J."/>
            <person name="Sipos G."/>
            <person name="Plett J."/>
            <person name="Nagy L.G."/>
            <person name="Grigoriev I.V."/>
        </authorList>
    </citation>
    <scope>NUCLEOTIDE SEQUENCE</scope>
    <source>
        <strain evidence="3">HWK02</strain>
    </source>
</reference>
<feature type="compositionally biased region" description="Low complexity" evidence="1">
    <location>
        <begin position="121"/>
        <end position="160"/>
    </location>
</feature>
<comment type="caution">
    <text evidence="3">The sequence shown here is derived from an EMBL/GenBank/DDBJ whole genome shotgun (WGS) entry which is preliminary data.</text>
</comment>
<evidence type="ECO:0008006" key="5">
    <source>
        <dbReference type="Google" id="ProtNLM"/>
    </source>
</evidence>
<gene>
    <name evidence="3" type="ORF">EDD18DRAFT_1331894</name>
</gene>
<feature type="chain" id="PRO_5041289047" description="Extracellular membrane protein CFEM domain-containing protein" evidence="2">
    <location>
        <begin position="20"/>
        <end position="250"/>
    </location>
</feature>
<accession>A0AA39UT91</accession>
<name>A0AA39UT91_9AGAR</name>
<keyword evidence="4" id="KW-1185">Reference proteome</keyword>
<evidence type="ECO:0000256" key="1">
    <source>
        <dbReference type="SAM" id="MobiDB-lite"/>
    </source>
</evidence>
<feature type="region of interest" description="Disordered" evidence="1">
    <location>
        <begin position="120"/>
        <end position="160"/>
    </location>
</feature>
<keyword evidence="2" id="KW-0732">Signal</keyword>
<feature type="signal peptide" evidence="2">
    <location>
        <begin position="1"/>
        <end position="19"/>
    </location>
</feature>
<dbReference type="Proteomes" id="UP001175228">
    <property type="component" value="Unassembled WGS sequence"/>
</dbReference>